<dbReference type="PROSITE" id="PS51387">
    <property type="entry name" value="FAD_PCMH"/>
    <property type="match status" value="1"/>
</dbReference>
<evidence type="ECO:0000259" key="5">
    <source>
        <dbReference type="PROSITE" id="PS51387"/>
    </source>
</evidence>
<dbReference type="InterPro" id="IPR050416">
    <property type="entry name" value="FAD-linked_Oxidoreductase"/>
</dbReference>
<name>A0ABS3SM84_9CELL</name>
<dbReference type="InterPro" id="IPR016169">
    <property type="entry name" value="FAD-bd_PCMH_sub2"/>
</dbReference>
<keyword evidence="3" id="KW-0274">FAD</keyword>
<evidence type="ECO:0000313" key="6">
    <source>
        <dbReference type="EMBL" id="MBO3086076.1"/>
    </source>
</evidence>
<dbReference type="RefSeq" id="WP_208290221.1">
    <property type="nucleotide sequence ID" value="NZ_CP074404.1"/>
</dbReference>
<dbReference type="PANTHER" id="PTHR42973">
    <property type="entry name" value="BINDING OXIDOREDUCTASE, PUTATIVE (AFU_ORTHOLOGUE AFUA_1G17690)-RELATED"/>
    <property type="match status" value="1"/>
</dbReference>
<dbReference type="InterPro" id="IPR006093">
    <property type="entry name" value="Oxy_OxRdtase_FAD_BS"/>
</dbReference>
<dbReference type="Gene3D" id="3.40.462.20">
    <property type="match status" value="1"/>
</dbReference>
<dbReference type="InterPro" id="IPR016167">
    <property type="entry name" value="FAD-bd_PCMH_sub1"/>
</dbReference>
<dbReference type="Pfam" id="PF01565">
    <property type="entry name" value="FAD_binding_4"/>
    <property type="match status" value="1"/>
</dbReference>
<accession>A0ABS3SM84</accession>
<proteinExistence type="inferred from homology"/>
<reference evidence="6 7" key="1">
    <citation type="submission" date="2021-03" db="EMBL/GenBank/DDBJ databases">
        <title>novel species in genus Cellulomonas.</title>
        <authorList>
            <person name="Zhang G."/>
        </authorList>
    </citation>
    <scope>NUCLEOTIDE SEQUENCE [LARGE SCALE GENOMIC DNA]</scope>
    <source>
        <strain evidence="7">zg-ZUI188</strain>
    </source>
</reference>
<dbReference type="Proteomes" id="UP000678317">
    <property type="component" value="Unassembled WGS sequence"/>
</dbReference>
<sequence length="437" mass="44165">MPHALISLVDGPVLTADDDGFADEVAPHNRAVTNAPDVAVGATSTQDVVAAVRWAAEQGVPLAVLATGHGATRPVTSGVLLTTRRLDAVSLDPQAGVATIGAGARWTDVIPVADEHGLTPVPGSSTNVGVVGYLLGGGLGPFARSHGFSSDRIESLTVVTGTGEVVEASADEHPDLFWALRGGKVGLGVVTQVRLRLTSIPELYAGSLFFDAEDVEAVLRGWLAWTSTADAVTTTSAAILAFPDIDPIPPFLRGRTVLNLRVARPGDESAGAAATAPLRALAPAFLDTVGVLPVARSAEIHNDPVNPGPSWVRGIMLGHGDDDLARTWLGLVGPGTGSPFVAAELRHVAGAAGDEAPGSSAVAGRSAAFVASLVAAGPQLGSAAPAAAEAVAQALAPWTAPELNPNFAGSAAAVWDPATAERLAGVRATYDPAGLFG</sequence>
<evidence type="ECO:0000256" key="1">
    <source>
        <dbReference type="ARBA" id="ARBA00005466"/>
    </source>
</evidence>
<organism evidence="6 7">
    <name type="scientific">Cellulomonas fengjieae</name>
    <dbReference type="NCBI Taxonomy" id="2819978"/>
    <lineage>
        <taxon>Bacteria</taxon>
        <taxon>Bacillati</taxon>
        <taxon>Actinomycetota</taxon>
        <taxon>Actinomycetes</taxon>
        <taxon>Micrococcales</taxon>
        <taxon>Cellulomonadaceae</taxon>
        <taxon>Cellulomonas</taxon>
    </lineage>
</organism>
<dbReference type="Gene3D" id="3.30.465.10">
    <property type="match status" value="1"/>
</dbReference>
<protein>
    <submittedName>
        <fullName evidence="6">FAD-binding oxidoreductase</fullName>
    </submittedName>
</protein>
<comment type="caution">
    <text evidence="6">The sequence shown here is derived from an EMBL/GenBank/DDBJ whole genome shotgun (WGS) entry which is preliminary data.</text>
</comment>
<evidence type="ECO:0000256" key="4">
    <source>
        <dbReference type="ARBA" id="ARBA00023002"/>
    </source>
</evidence>
<dbReference type="SUPFAM" id="SSF56176">
    <property type="entry name" value="FAD-binding/transporter-associated domain-like"/>
    <property type="match status" value="1"/>
</dbReference>
<dbReference type="PANTHER" id="PTHR42973:SF7">
    <property type="entry name" value="FAD-BINDING PCMH-TYPE DOMAIN-CONTAINING PROTEIN"/>
    <property type="match status" value="1"/>
</dbReference>
<feature type="domain" description="FAD-binding PCMH-type" evidence="5">
    <location>
        <begin position="32"/>
        <end position="200"/>
    </location>
</feature>
<dbReference type="EMBL" id="JAGFBM010000009">
    <property type="protein sequence ID" value="MBO3086076.1"/>
    <property type="molecule type" value="Genomic_DNA"/>
</dbReference>
<evidence type="ECO:0000313" key="7">
    <source>
        <dbReference type="Proteomes" id="UP000678317"/>
    </source>
</evidence>
<dbReference type="InterPro" id="IPR036318">
    <property type="entry name" value="FAD-bd_PCMH-like_sf"/>
</dbReference>
<keyword evidence="2" id="KW-0285">Flavoprotein</keyword>
<comment type="similarity">
    <text evidence="1">Belongs to the oxygen-dependent FAD-linked oxidoreductase family.</text>
</comment>
<dbReference type="InterPro" id="IPR006094">
    <property type="entry name" value="Oxid_FAD_bind_N"/>
</dbReference>
<evidence type="ECO:0000256" key="3">
    <source>
        <dbReference type="ARBA" id="ARBA00022827"/>
    </source>
</evidence>
<gene>
    <name evidence="6" type="ORF">J4035_15645</name>
</gene>
<dbReference type="InterPro" id="IPR016166">
    <property type="entry name" value="FAD-bd_PCMH"/>
</dbReference>
<keyword evidence="4" id="KW-0560">Oxidoreductase</keyword>
<dbReference type="PROSITE" id="PS00862">
    <property type="entry name" value="OX2_COVAL_FAD"/>
    <property type="match status" value="1"/>
</dbReference>
<evidence type="ECO:0000256" key="2">
    <source>
        <dbReference type="ARBA" id="ARBA00022630"/>
    </source>
</evidence>
<dbReference type="Gene3D" id="3.30.43.10">
    <property type="entry name" value="Uridine Diphospho-n-acetylenolpyruvylglucosamine Reductase, domain 2"/>
    <property type="match status" value="1"/>
</dbReference>
<keyword evidence="7" id="KW-1185">Reference proteome</keyword>